<evidence type="ECO:0000259" key="1">
    <source>
        <dbReference type="PROSITE" id="PS51186"/>
    </source>
</evidence>
<dbReference type="EMBL" id="JACIDK010000001">
    <property type="protein sequence ID" value="MBB3890339.1"/>
    <property type="molecule type" value="Genomic_DNA"/>
</dbReference>
<dbReference type="Proteomes" id="UP000530564">
    <property type="component" value="Unassembled WGS sequence"/>
</dbReference>
<comment type="caution">
    <text evidence="2">The sequence shown here is derived from an EMBL/GenBank/DDBJ whole genome shotgun (WGS) entry which is preliminary data.</text>
</comment>
<sequence length="247" mass="25675">MADVEAIERATVAAVAPHEVLEIAGWLVALNAGTIRRAASAVPLSHELAADPGVIDEIEAAFTERGLAPAFRIADAPGLESVRAELTRRGYGFEQPTLVKVGAAAAMIAAARGAAAAMIADAPDAGWASVFTSEGFDEADGRSRVAALTRSPDAVYGGISEGERTLAVGVAAFGHGWASVHGMRTDASRRGEGLAGRVLAGLAGAAQARGVERVFLQVEEGNLGARSLYRRAGFTQAWRYFYWSGPV</sequence>
<dbReference type="RefSeq" id="WP_183770305.1">
    <property type="nucleotide sequence ID" value="NZ_JACIDK010000001.1"/>
</dbReference>
<dbReference type="Gene3D" id="3.40.630.30">
    <property type="match status" value="1"/>
</dbReference>
<keyword evidence="3" id="KW-1185">Reference proteome</keyword>
<gene>
    <name evidence="2" type="ORF">GGQ61_001036</name>
</gene>
<accession>A0A839ZX79</accession>
<protein>
    <submittedName>
        <fullName evidence="2">Ribosomal protein S18 acetylase RimI-like enzyme</fullName>
    </submittedName>
</protein>
<feature type="domain" description="N-acetyltransferase" evidence="1">
    <location>
        <begin position="106"/>
        <end position="247"/>
    </location>
</feature>
<dbReference type="InterPro" id="IPR056935">
    <property type="entry name" value="Rv0428c-like_C"/>
</dbReference>
<evidence type="ECO:0000313" key="2">
    <source>
        <dbReference type="EMBL" id="MBB3890339.1"/>
    </source>
</evidence>
<reference evidence="2 3" key="1">
    <citation type="submission" date="2020-08" db="EMBL/GenBank/DDBJ databases">
        <title>Genomic Encyclopedia of Type Strains, Phase IV (KMG-IV): sequencing the most valuable type-strain genomes for metagenomic binning, comparative biology and taxonomic classification.</title>
        <authorList>
            <person name="Goeker M."/>
        </authorList>
    </citation>
    <scope>NUCLEOTIDE SEQUENCE [LARGE SCALE GENOMIC DNA]</scope>
    <source>
        <strain evidence="2 3">DSM 21793</strain>
    </source>
</reference>
<dbReference type="SUPFAM" id="SSF55729">
    <property type="entry name" value="Acyl-CoA N-acyltransferases (Nat)"/>
    <property type="match status" value="1"/>
</dbReference>
<evidence type="ECO:0000313" key="3">
    <source>
        <dbReference type="Proteomes" id="UP000530564"/>
    </source>
</evidence>
<keyword evidence="2" id="KW-0687">Ribonucleoprotein</keyword>
<keyword evidence="2" id="KW-0689">Ribosomal protein</keyword>
<dbReference type="AlphaFoldDB" id="A0A839ZX79"/>
<dbReference type="Pfam" id="PF24553">
    <property type="entry name" value="Rv0428c_C"/>
    <property type="match status" value="1"/>
</dbReference>
<proteinExistence type="predicted"/>
<dbReference type="InterPro" id="IPR000182">
    <property type="entry name" value="GNAT_dom"/>
</dbReference>
<dbReference type="GO" id="GO:0016747">
    <property type="term" value="F:acyltransferase activity, transferring groups other than amino-acyl groups"/>
    <property type="evidence" value="ECO:0007669"/>
    <property type="project" value="InterPro"/>
</dbReference>
<dbReference type="GO" id="GO:0005840">
    <property type="term" value="C:ribosome"/>
    <property type="evidence" value="ECO:0007669"/>
    <property type="project" value="UniProtKB-KW"/>
</dbReference>
<dbReference type="PROSITE" id="PS51186">
    <property type="entry name" value="GNAT"/>
    <property type="match status" value="1"/>
</dbReference>
<dbReference type="InterPro" id="IPR016181">
    <property type="entry name" value="Acyl_CoA_acyltransferase"/>
</dbReference>
<name>A0A839ZX79_9CAUL</name>
<organism evidence="2 3">
    <name type="scientific">Phenylobacterium haematophilum</name>
    <dbReference type="NCBI Taxonomy" id="98513"/>
    <lineage>
        <taxon>Bacteria</taxon>
        <taxon>Pseudomonadati</taxon>
        <taxon>Pseudomonadota</taxon>
        <taxon>Alphaproteobacteria</taxon>
        <taxon>Caulobacterales</taxon>
        <taxon>Caulobacteraceae</taxon>
        <taxon>Phenylobacterium</taxon>
    </lineage>
</organism>